<dbReference type="InterPro" id="IPR055411">
    <property type="entry name" value="LRR_FXL15/At3g58940/PEG3-like"/>
</dbReference>
<dbReference type="PANTHER" id="PTHR38926:SF71">
    <property type="entry name" value="OS08G0194350 PROTEIN"/>
    <property type="match status" value="1"/>
</dbReference>
<feature type="compositionally biased region" description="Pro residues" evidence="1">
    <location>
        <begin position="31"/>
        <end position="40"/>
    </location>
</feature>
<feature type="domain" description="F-box/LRR-repeat protein 15/At3g58940/PEG3-like LRR" evidence="3">
    <location>
        <begin position="205"/>
        <end position="301"/>
    </location>
</feature>
<organism evidence="4 5">
    <name type="scientific">Panicum virgatum</name>
    <name type="common">Blackwell switchgrass</name>
    <dbReference type="NCBI Taxonomy" id="38727"/>
    <lineage>
        <taxon>Eukaryota</taxon>
        <taxon>Viridiplantae</taxon>
        <taxon>Streptophyta</taxon>
        <taxon>Embryophyta</taxon>
        <taxon>Tracheophyta</taxon>
        <taxon>Spermatophyta</taxon>
        <taxon>Magnoliopsida</taxon>
        <taxon>Liliopsida</taxon>
        <taxon>Poales</taxon>
        <taxon>Poaceae</taxon>
        <taxon>PACMAD clade</taxon>
        <taxon>Panicoideae</taxon>
        <taxon>Panicodae</taxon>
        <taxon>Paniceae</taxon>
        <taxon>Panicinae</taxon>
        <taxon>Panicum</taxon>
        <taxon>Panicum sect. Hiantes</taxon>
    </lineage>
</organism>
<sequence length="323" mass="36503">MQPSRRRAARIIRPTATRLPWSLRHRRGADPEPPPPPPKIVPLATGSYSKAQPAQMLSNSRDWSELPVDVLPLVFANLGAIDILMGSGLVCHSWLEAAKLTDLWRSVDMANHEALEKMDDDVLCAMAKVAVDRSKGQLEVFLGKLFVNDEILKYIGDRSASLRSLSLISCHDITNKGFTDLITKSPLLEDLSLELCPRVGGRKVFQATVKACSHLKRFSLHRELFNFSFNYPERDAEVRGFEGMRELRSLSLIGSNISNRELEAILDGCPHLETLFLRDCYRVDSDSALRAKCARIKTVTIAKYKWVKELKRGRSQMVLRQYE</sequence>
<dbReference type="Proteomes" id="UP000823388">
    <property type="component" value="Chromosome 6K"/>
</dbReference>
<proteinExistence type="predicted"/>
<feature type="domain" description="F-box" evidence="2">
    <location>
        <begin position="63"/>
        <end position="108"/>
    </location>
</feature>
<comment type="caution">
    <text evidence="4">The sequence shown here is derived from an EMBL/GenBank/DDBJ whole genome shotgun (WGS) entry which is preliminary data.</text>
</comment>
<evidence type="ECO:0000313" key="5">
    <source>
        <dbReference type="Proteomes" id="UP000823388"/>
    </source>
</evidence>
<dbReference type="FunFam" id="1.20.1280.50:FF:000037">
    <property type="entry name" value="F-box protein SKIP19"/>
    <property type="match status" value="1"/>
</dbReference>
<dbReference type="Gene3D" id="1.20.1280.50">
    <property type="match status" value="1"/>
</dbReference>
<dbReference type="Pfam" id="PF24758">
    <property type="entry name" value="LRR_At5g56370"/>
    <property type="match status" value="1"/>
</dbReference>
<dbReference type="InterPro" id="IPR001810">
    <property type="entry name" value="F-box_dom"/>
</dbReference>
<feature type="region of interest" description="Disordered" evidence="1">
    <location>
        <begin position="16"/>
        <end position="45"/>
    </location>
</feature>
<reference evidence="4 5" key="1">
    <citation type="submission" date="2020-05" db="EMBL/GenBank/DDBJ databases">
        <title>WGS assembly of Panicum virgatum.</title>
        <authorList>
            <person name="Lovell J.T."/>
            <person name="Jenkins J."/>
            <person name="Shu S."/>
            <person name="Juenger T.E."/>
            <person name="Schmutz J."/>
        </authorList>
    </citation>
    <scope>NUCLEOTIDE SEQUENCE [LARGE SCALE GENOMIC DNA]</scope>
    <source>
        <strain evidence="5">cv. AP13</strain>
    </source>
</reference>
<evidence type="ECO:0008006" key="6">
    <source>
        <dbReference type="Google" id="ProtNLM"/>
    </source>
</evidence>
<dbReference type="SUPFAM" id="SSF81383">
    <property type="entry name" value="F-box domain"/>
    <property type="match status" value="1"/>
</dbReference>
<name>A0A8T0RAM6_PANVG</name>
<evidence type="ECO:0000256" key="1">
    <source>
        <dbReference type="SAM" id="MobiDB-lite"/>
    </source>
</evidence>
<accession>A0A8T0RAM6</accession>
<dbReference type="InterPro" id="IPR006553">
    <property type="entry name" value="Leu-rich_rpt_Cys-con_subtyp"/>
</dbReference>
<dbReference type="InterPro" id="IPR036047">
    <property type="entry name" value="F-box-like_dom_sf"/>
</dbReference>
<evidence type="ECO:0000259" key="2">
    <source>
        <dbReference type="Pfam" id="PF12937"/>
    </source>
</evidence>
<protein>
    <recommendedName>
        <fullName evidence="6">F-box domain-containing protein</fullName>
    </recommendedName>
</protein>
<keyword evidence="5" id="KW-1185">Reference proteome</keyword>
<dbReference type="AlphaFoldDB" id="A0A8T0RAM6"/>
<dbReference type="InterPro" id="IPR032675">
    <property type="entry name" value="LRR_dom_sf"/>
</dbReference>
<dbReference type="SMART" id="SM00367">
    <property type="entry name" value="LRR_CC"/>
    <property type="match status" value="3"/>
</dbReference>
<evidence type="ECO:0000313" key="4">
    <source>
        <dbReference type="EMBL" id="KAG2582168.1"/>
    </source>
</evidence>
<dbReference type="SUPFAM" id="SSF52047">
    <property type="entry name" value="RNI-like"/>
    <property type="match status" value="1"/>
</dbReference>
<evidence type="ECO:0000259" key="3">
    <source>
        <dbReference type="Pfam" id="PF24758"/>
    </source>
</evidence>
<gene>
    <name evidence="4" type="ORF">PVAP13_6KG090800</name>
</gene>
<dbReference type="Pfam" id="PF12937">
    <property type="entry name" value="F-box-like"/>
    <property type="match status" value="1"/>
</dbReference>
<dbReference type="PANTHER" id="PTHR38926">
    <property type="entry name" value="F-BOX DOMAIN CONTAINING PROTEIN, EXPRESSED"/>
    <property type="match status" value="1"/>
</dbReference>
<dbReference type="OrthoDB" id="2095648at2759"/>
<dbReference type="EMBL" id="CM029047">
    <property type="protein sequence ID" value="KAG2582168.1"/>
    <property type="molecule type" value="Genomic_DNA"/>
</dbReference>
<dbReference type="Gene3D" id="3.80.10.10">
    <property type="entry name" value="Ribonuclease Inhibitor"/>
    <property type="match status" value="1"/>
</dbReference>